<dbReference type="FunFam" id="3.30.160.60:FF:000247">
    <property type="entry name" value="Zinc finger protein 236"/>
    <property type="match status" value="1"/>
</dbReference>
<dbReference type="PANTHER" id="PTHR23226">
    <property type="entry name" value="ZINC FINGER AND SCAN DOMAIN-CONTAINING"/>
    <property type="match status" value="1"/>
</dbReference>
<dbReference type="InterPro" id="IPR013087">
    <property type="entry name" value="Znf_C2H2_type"/>
</dbReference>
<dbReference type="PROSITE" id="PS00028">
    <property type="entry name" value="ZINC_FINGER_C2H2_1"/>
    <property type="match status" value="2"/>
</dbReference>
<dbReference type="FunFam" id="3.30.160.60:FF:001954">
    <property type="entry name" value="Zinc finger protein 787"/>
    <property type="match status" value="1"/>
</dbReference>
<evidence type="ECO:0000256" key="1">
    <source>
        <dbReference type="ARBA" id="ARBA00003767"/>
    </source>
</evidence>
<keyword evidence="11" id="KW-0238">DNA-binding</keyword>
<dbReference type="PROSITE" id="PS50157">
    <property type="entry name" value="ZINC_FINGER_C2H2_2"/>
    <property type="match status" value="2"/>
</dbReference>
<dbReference type="GO" id="GO:0008270">
    <property type="term" value="F:zinc ion binding"/>
    <property type="evidence" value="ECO:0007669"/>
    <property type="project" value="UniProtKB-KW"/>
</dbReference>
<keyword evidence="10" id="KW-0805">Transcription regulation</keyword>
<comment type="caution">
    <text evidence="17">The sequence shown here is derived from an EMBL/GenBank/DDBJ whole genome shotgun (WGS) entry which is preliminary data.</text>
</comment>
<comment type="similarity">
    <text evidence="3">Belongs to the krueppel C2H2-type zinc-finger protein family.</text>
</comment>
<keyword evidence="8" id="KW-0862">Zinc</keyword>
<organism evidence="17 18">
    <name type="scientific">Passerina amoena</name>
    <name type="common">Lazuli bunting</name>
    <dbReference type="NCBI Taxonomy" id="142471"/>
    <lineage>
        <taxon>Eukaryota</taxon>
        <taxon>Metazoa</taxon>
        <taxon>Chordata</taxon>
        <taxon>Craniata</taxon>
        <taxon>Vertebrata</taxon>
        <taxon>Euteleostomi</taxon>
        <taxon>Archelosauria</taxon>
        <taxon>Archosauria</taxon>
        <taxon>Dinosauria</taxon>
        <taxon>Saurischia</taxon>
        <taxon>Theropoda</taxon>
        <taxon>Coelurosauria</taxon>
        <taxon>Aves</taxon>
        <taxon>Neognathae</taxon>
        <taxon>Neoaves</taxon>
        <taxon>Telluraves</taxon>
        <taxon>Australaves</taxon>
        <taxon>Passeriformes</taxon>
        <taxon>Cardinalidae</taxon>
        <taxon>Passerina</taxon>
    </lineage>
</organism>
<keyword evidence="12" id="KW-0804">Transcription</keyword>
<dbReference type="GO" id="GO:0000981">
    <property type="term" value="F:DNA-binding transcription factor activity, RNA polymerase II-specific"/>
    <property type="evidence" value="ECO:0007669"/>
    <property type="project" value="TreeGrafter"/>
</dbReference>
<protein>
    <submittedName>
        <fullName evidence="17">ZN787 protein</fullName>
    </submittedName>
</protein>
<dbReference type="InterPro" id="IPR036236">
    <property type="entry name" value="Znf_C2H2_sf"/>
</dbReference>
<dbReference type="Proteomes" id="UP000625584">
    <property type="component" value="Unassembled WGS sequence"/>
</dbReference>
<dbReference type="SUPFAM" id="SSF57667">
    <property type="entry name" value="beta-beta-alpha zinc fingers"/>
    <property type="match status" value="1"/>
</dbReference>
<evidence type="ECO:0000256" key="10">
    <source>
        <dbReference type="ARBA" id="ARBA00023015"/>
    </source>
</evidence>
<dbReference type="SMART" id="SM00355">
    <property type="entry name" value="ZnF_C2H2"/>
    <property type="match status" value="2"/>
</dbReference>
<feature type="domain" description="C2H2-type" evidence="16">
    <location>
        <begin position="74"/>
        <end position="98"/>
    </location>
</feature>
<gene>
    <name evidence="17" type="primary">Znf787</name>
    <name evidence="17" type="ORF">PASAMO_R14725</name>
</gene>
<evidence type="ECO:0000256" key="7">
    <source>
        <dbReference type="ARBA" id="ARBA00022771"/>
    </source>
</evidence>
<dbReference type="AlphaFoldDB" id="A0A852DLS1"/>
<evidence type="ECO:0000313" key="18">
    <source>
        <dbReference type="Proteomes" id="UP000625584"/>
    </source>
</evidence>
<evidence type="ECO:0000256" key="8">
    <source>
        <dbReference type="ARBA" id="ARBA00022833"/>
    </source>
</evidence>
<comment type="function">
    <text evidence="1">May be involved in transcriptional regulation.</text>
</comment>
<dbReference type="PANTHER" id="PTHR23226:SF416">
    <property type="entry name" value="FI01424P"/>
    <property type="match status" value="1"/>
</dbReference>
<evidence type="ECO:0000313" key="17">
    <source>
        <dbReference type="EMBL" id="NXP95255.1"/>
    </source>
</evidence>
<feature type="non-terminal residue" evidence="17">
    <location>
        <position position="1"/>
    </location>
</feature>
<evidence type="ECO:0000256" key="2">
    <source>
        <dbReference type="ARBA" id="ARBA00004123"/>
    </source>
</evidence>
<evidence type="ECO:0000256" key="4">
    <source>
        <dbReference type="ARBA" id="ARBA00022499"/>
    </source>
</evidence>
<dbReference type="Gene3D" id="3.30.160.60">
    <property type="entry name" value="Classic Zinc Finger"/>
    <property type="match status" value="2"/>
</dbReference>
<proteinExistence type="inferred from homology"/>
<evidence type="ECO:0000256" key="12">
    <source>
        <dbReference type="ARBA" id="ARBA00023163"/>
    </source>
</evidence>
<evidence type="ECO:0000256" key="14">
    <source>
        <dbReference type="PROSITE-ProRule" id="PRU00042"/>
    </source>
</evidence>
<dbReference type="EMBL" id="WBNP01039826">
    <property type="protein sequence ID" value="NXP95255.1"/>
    <property type="molecule type" value="Genomic_DNA"/>
</dbReference>
<dbReference type="GO" id="GO:0005634">
    <property type="term" value="C:nucleus"/>
    <property type="evidence" value="ECO:0007669"/>
    <property type="project" value="UniProtKB-SubCell"/>
</dbReference>
<keyword evidence="5" id="KW-0479">Metal-binding</keyword>
<accession>A0A852DLS1</accession>
<name>A0A852DLS1_PASAF</name>
<sequence length="98" mass="10738">HTALTATCGHSPATPRPPERPDGRRSSRGRRRGGRTAPKSALGVPNTCGECWQSFGQSSDLVKHLRIHTGERPYACGHCGKRFNVSSNLSRHRRIHTG</sequence>
<dbReference type="GO" id="GO:0000978">
    <property type="term" value="F:RNA polymerase II cis-regulatory region sequence-specific DNA binding"/>
    <property type="evidence" value="ECO:0007669"/>
    <property type="project" value="TreeGrafter"/>
</dbReference>
<feature type="region of interest" description="Disordered" evidence="15">
    <location>
        <begin position="1"/>
        <end position="42"/>
    </location>
</feature>
<evidence type="ECO:0000256" key="3">
    <source>
        <dbReference type="ARBA" id="ARBA00006991"/>
    </source>
</evidence>
<evidence type="ECO:0000256" key="11">
    <source>
        <dbReference type="ARBA" id="ARBA00023125"/>
    </source>
</evidence>
<keyword evidence="7 14" id="KW-0863">Zinc-finger</keyword>
<keyword evidence="18" id="KW-1185">Reference proteome</keyword>
<evidence type="ECO:0000256" key="9">
    <source>
        <dbReference type="ARBA" id="ARBA00022843"/>
    </source>
</evidence>
<keyword evidence="13" id="KW-0539">Nucleus</keyword>
<keyword evidence="4" id="KW-1017">Isopeptide bond</keyword>
<keyword evidence="6" id="KW-0677">Repeat</keyword>
<feature type="domain" description="C2H2-type" evidence="16">
    <location>
        <begin position="46"/>
        <end position="73"/>
    </location>
</feature>
<comment type="subcellular location">
    <subcellularLocation>
        <location evidence="2">Nucleus</location>
    </subcellularLocation>
</comment>
<feature type="non-terminal residue" evidence="17">
    <location>
        <position position="98"/>
    </location>
</feature>
<evidence type="ECO:0000256" key="5">
    <source>
        <dbReference type="ARBA" id="ARBA00022723"/>
    </source>
</evidence>
<evidence type="ECO:0000256" key="6">
    <source>
        <dbReference type="ARBA" id="ARBA00022737"/>
    </source>
</evidence>
<evidence type="ECO:0000256" key="15">
    <source>
        <dbReference type="SAM" id="MobiDB-lite"/>
    </source>
</evidence>
<evidence type="ECO:0000256" key="13">
    <source>
        <dbReference type="ARBA" id="ARBA00023242"/>
    </source>
</evidence>
<dbReference type="Pfam" id="PF00096">
    <property type="entry name" value="zf-C2H2"/>
    <property type="match status" value="2"/>
</dbReference>
<keyword evidence="9" id="KW-0832">Ubl conjugation</keyword>
<evidence type="ECO:0000259" key="16">
    <source>
        <dbReference type="PROSITE" id="PS50157"/>
    </source>
</evidence>
<reference evidence="17" key="1">
    <citation type="submission" date="2019-09" db="EMBL/GenBank/DDBJ databases">
        <title>Bird 10,000 Genomes (B10K) Project - Family phase.</title>
        <authorList>
            <person name="Zhang G."/>
        </authorList>
    </citation>
    <scope>NUCLEOTIDE SEQUENCE</scope>
    <source>
        <strain evidence="17">OUT-0017</strain>
        <tissue evidence="17">Muscle</tissue>
    </source>
</reference>